<dbReference type="OrthoDB" id="2831469at2"/>
<feature type="chain" id="PRO_5007564242" evidence="3">
    <location>
        <begin position="32"/>
        <end position="386"/>
    </location>
</feature>
<dbReference type="PATRIC" id="fig|301148.3.peg.1997"/>
<protein>
    <submittedName>
        <fullName evidence="4">Uncharacterized protein</fullName>
    </submittedName>
</protein>
<feature type="coiled-coil region" evidence="1">
    <location>
        <begin position="192"/>
        <end position="219"/>
    </location>
</feature>
<evidence type="ECO:0000256" key="1">
    <source>
        <dbReference type="SAM" id="Coils"/>
    </source>
</evidence>
<feature type="region of interest" description="Disordered" evidence="2">
    <location>
        <begin position="307"/>
        <end position="333"/>
    </location>
</feature>
<accession>A0A150LAI2</accession>
<dbReference type="Proteomes" id="UP000075683">
    <property type="component" value="Unassembled WGS sequence"/>
</dbReference>
<feature type="region of interest" description="Disordered" evidence="2">
    <location>
        <begin position="234"/>
        <end position="258"/>
    </location>
</feature>
<dbReference type="AlphaFoldDB" id="A0A150LAI2"/>
<evidence type="ECO:0000256" key="2">
    <source>
        <dbReference type="SAM" id="MobiDB-lite"/>
    </source>
</evidence>
<proteinExistence type="predicted"/>
<sequence length="386" mass="42032">MKKRFHKRRILLFLFAVSFLLSISFDFPVNADDRPEQGESGGGFTVTADKVEGAMDLLGALTGKIDIQEGNIYGLTIAKTLQKKGDREPFVIQIRSAGIVSVKNLKGETLGGTLPSFTGFCQPSKAGWICLENVVMTVTSQSAEGIVLPDARITSCYESECHRQAAMKHAGENMAEQIRKSQADLAALSRGLEDDLHQAQDLEKALAESSARLDEVLKAGKADELAVLLAEIEKSLTSDPGEEDGGQGTGEKPPEPPIGEAEKLLRALEEDHTWLKEKTEELETALTGIKGRLEKAESPLAALKQTGKLSPGAQDPAGPSSGQTAKDAGNSGLLGAENRWKALKDKWASLDMQFRSFKEKWAEFDRTFTGLRKRWEQVEQAFEAES</sequence>
<organism evidence="4 5">
    <name type="scientific">Caldibacillus debilis</name>
    <dbReference type="NCBI Taxonomy" id="301148"/>
    <lineage>
        <taxon>Bacteria</taxon>
        <taxon>Bacillati</taxon>
        <taxon>Bacillota</taxon>
        <taxon>Bacilli</taxon>
        <taxon>Bacillales</taxon>
        <taxon>Bacillaceae</taxon>
        <taxon>Caldibacillus</taxon>
    </lineage>
</organism>
<evidence type="ECO:0000256" key="3">
    <source>
        <dbReference type="SAM" id="SignalP"/>
    </source>
</evidence>
<comment type="caution">
    <text evidence="4">The sequence shown here is derived from an EMBL/GenBank/DDBJ whole genome shotgun (WGS) entry which is preliminary data.</text>
</comment>
<evidence type="ECO:0000313" key="5">
    <source>
        <dbReference type="Proteomes" id="UP000075683"/>
    </source>
</evidence>
<keyword evidence="3" id="KW-0732">Signal</keyword>
<gene>
    <name evidence="4" type="ORF">B4135_3930</name>
</gene>
<feature type="signal peptide" evidence="3">
    <location>
        <begin position="1"/>
        <end position="31"/>
    </location>
</feature>
<keyword evidence="1" id="KW-0175">Coiled coil</keyword>
<evidence type="ECO:0000313" key="4">
    <source>
        <dbReference type="EMBL" id="KYD09019.1"/>
    </source>
</evidence>
<reference evidence="4 5" key="1">
    <citation type="submission" date="2016-01" db="EMBL/GenBank/DDBJ databases">
        <title>Draft Genome Sequences of Seven Thermophilic Sporeformers Isolated from Foods.</title>
        <authorList>
            <person name="Berendsen E.M."/>
            <person name="Wells-Bennik M.H."/>
            <person name="Krawcyk A.O."/>
            <person name="De Jong A."/>
            <person name="Holsappel S."/>
            <person name="Eijlander R.T."/>
            <person name="Kuipers O.P."/>
        </authorList>
    </citation>
    <scope>NUCLEOTIDE SEQUENCE [LARGE SCALE GENOMIC DNA]</scope>
    <source>
        <strain evidence="4 5">B4135</strain>
    </source>
</reference>
<dbReference type="EMBL" id="LQYT01000133">
    <property type="protein sequence ID" value="KYD09019.1"/>
    <property type="molecule type" value="Genomic_DNA"/>
</dbReference>
<feature type="coiled-coil region" evidence="1">
    <location>
        <begin position="258"/>
        <end position="285"/>
    </location>
</feature>
<dbReference type="STRING" id="301148.B4135_3930"/>
<dbReference type="RefSeq" id="WP_061570060.1">
    <property type="nucleotide sequence ID" value="NZ_LQYT01000133.1"/>
</dbReference>
<name>A0A150LAI2_9BACI</name>